<evidence type="ECO:0000256" key="5">
    <source>
        <dbReference type="ARBA" id="ARBA00023002"/>
    </source>
</evidence>
<accession>A0A1L8WSB5</accession>
<dbReference type="GO" id="GO:0019632">
    <property type="term" value="P:shikimate metabolic process"/>
    <property type="evidence" value="ECO:0007669"/>
    <property type="project" value="InterPro"/>
</dbReference>
<comment type="caution">
    <text evidence="10">The sequence shown here is derived from an EMBL/GenBank/DDBJ whole genome shotgun (WGS) entry which is preliminary data.</text>
</comment>
<evidence type="ECO:0000256" key="1">
    <source>
        <dbReference type="ARBA" id="ARBA00004871"/>
    </source>
</evidence>
<comment type="function">
    <text evidence="7">Involved in the biosynthesis of the chorismate, which leads to the biosynthesis of aromatic amino acids. Catalyzes the reversible NADPH linked reduction of 3-dehydroshikimate (DHSA) to yield shikimate (SA).</text>
</comment>
<feature type="binding site" evidence="7">
    <location>
        <position position="251"/>
    </location>
    <ligand>
        <name>shikimate</name>
        <dbReference type="ChEBI" id="CHEBI:36208"/>
    </ligand>
</feature>
<comment type="pathway">
    <text evidence="1 7">Metabolic intermediate biosynthesis; chorismate biosynthesis; chorismate from D-erythrose 4-phosphate and phosphoenolpyruvate: step 4/7.</text>
</comment>
<feature type="domain" description="SDH C-terminal" evidence="9">
    <location>
        <begin position="272"/>
        <end position="299"/>
    </location>
</feature>
<dbReference type="EMBL" id="JXLB01000001">
    <property type="protein sequence ID" value="OJG83928.1"/>
    <property type="molecule type" value="Genomic_DNA"/>
</dbReference>
<evidence type="ECO:0000256" key="4">
    <source>
        <dbReference type="ARBA" id="ARBA00022857"/>
    </source>
</evidence>
<feature type="domain" description="Shikimate dehydrogenase substrate binding N-terminal" evidence="8">
    <location>
        <begin position="30"/>
        <end position="111"/>
    </location>
</feature>
<keyword evidence="3 7" id="KW-0028">Amino-acid biosynthesis</keyword>
<dbReference type="Gene3D" id="3.40.50.10860">
    <property type="entry name" value="Leucine Dehydrogenase, chain A, domain 1"/>
    <property type="match status" value="1"/>
</dbReference>
<dbReference type="SUPFAM" id="SSF51735">
    <property type="entry name" value="NAD(P)-binding Rossmann-fold domains"/>
    <property type="match status" value="1"/>
</dbReference>
<dbReference type="CDD" id="cd01065">
    <property type="entry name" value="NAD_bind_Shikimate_DH"/>
    <property type="match status" value="1"/>
</dbReference>
<organism evidence="10 11">
    <name type="scientific">Enterococcus ratti</name>
    <dbReference type="NCBI Taxonomy" id="150033"/>
    <lineage>
        <taxon>Bacteria</taxon>
        <taxon>Bacillati</taxon>
        <taxon>Bacillota</taxon>
        <taxon>Bacilli</taxon>
        <taxon>Lactobacillales</taxon>
        <taxon>Enterococcaceae</taxon>
        <taxon>Enterococcus</taxon>
    </lineage>
</organism>
<dbReference type="InterPro" id="IPR041121">
    <property type="entry name" value="SDH_C"/>
</dbReference>
<dbReference type="GO" id="GO:0050661">
    <property type="term" value="F:NADP binding"/>
    <property type="evidence" value="ECO:0007669"/>
    <property type="project" value="InterPro"/>
</dbReference>
<dbReference type="GO" id="GO:0004764">
    <property type="term" value="F:shikimate 3-dehydrogenase (NADP+) activity"/>
    <property type="evidence" value="ECO:0007669"/>
    <property type="project" value="UniProtKB-UniRule"/>
</dbReference>
<dbReference type="GO" id="GO:0009423">
    <property type="term" value="P:chorismate biosynthetic process"/>
    <property type="evidence" value="ECO:0007669"/>
    <property type="project" value="UniProtKB-UniRule"/>
</dbReference>
<name>A0A1L8WSB5_9ENTE</name>
<dbReference type="Pfam" id="PF18317">
    <property type="entry name" value="SDH_C"/>
    <property type="match status" value="1"/>
</dbReference>
<feature type="binding site" evidence="7">
    <location>
        <position position="272"/>
    </location>
    <ligand>
        <name>NADP(+)</name>
        <dbReference type="ChEBI" id="CHEBI:58349"/>
    </ligand>
</feature>
<dbReference type="PANTHER" id="PTHR21089:SF1">
    <property type="entry name" value="BIFUNCTIONAL 3-DEHYDROQUINATE DEHYDRATASE_SHIKIMATE DEHYDROGENASE, CHLOROPLASTIC"/>
    <property type="match status" value="1"/>
</dbReference>
<dbReference type="InterPro" id="IPR036291">
    <property type="entry name" value="NAD(P)-bd_dom_sf"/>
</dbReference>
<feature type="binding site" evidence="7">
    <location>
        <position position="84"/>
    </location>
    <ligand>
        <name>shikimate</name>
        <dbReference type="ChEBI" id="CHEBI:36208"/>
    </ligand>
</feature>
<keyword evidence="4 7" id="KW-0521">NADP</keyword>
<evidence type="ECO:0000256" key="2">
    <source>
        <dbReference type="ARBA" id="ARBA00012962"/>
    </source>
</evidence>
<feature type="binding site" evidence="7">
    <location>
        <position position="279"/>
    </location>
    <ligand>
        <name>shikimate</name>
        <dbReference type="ChEBI" id="CHEBI:36208"/>
    </ligand>
</feature>
<dbReference type="UniPathway" id="UPA00053">
    <property type="reaction ID" value="UER00087"/>
</dbReference>
<dbReference type="HAMAP" id="MF_00222">
    <property type="entry name" value="Shikimate_DH_AroE"/>
    <property type="match status" value="1"/>
</dbReference>
<dbReference type="Gene3D" id="3.40.50.720">
    <property type="entry name" value="NAD(P)-binding Rossmann-like Domain"/>
    <property type="match status" value="1"/>
</dbReference>
<evidence type="ECO:0000313" key="10">
    <source>
        <dbReference type="EMBL" id="OJG83928.1"/>
    </source>
</evidence>
<dbReference type="InterPro" id="IPR022893">
    <property type="entry name" value="Shikimate_DH_fam"/>
</dbReference>
<dbReference type="GO" id="GO:0009073">
    <property type="term" value="P:aromatic amino acid family biosynthetic process"/>
    <property type="evidence" value="ECO:0007669"/>
    <property type="project" value="UniProtKB-KW"/>
</dbReference>
<evidence type="ECO:0000256" key="3">
    <source>
        <dbReference type="ARBA" id="ARBA00022605"/>
    </source>
</evidence>
<dbReference type="InterPro" id="IPR013708">
    <property type="entry name" value="Shikimate_DH-bd_N"/>
</dbReference>
<dbReference type="SUPFAM" id="SSF53223">
    <property type="entry name" value="Aminoacid dehydrogenase-like, N-terminal domain"/>
    <property type="match status" value="1"/>
</dbReference>
<proteinExistence type="inferred from homology"/>
<dbReference type="AlphaFoldDB" id="A0A1L8WSB5"/>
<dbReference type="InterPro" id="IPR011342">
    <property type="entry name" value="Shikimate_DH"/>
</dbReference>
<comment type="catalytic activity">
    <reaction evidence="7">
        <text>shikimate + NADP(+) = 3-dehydroshikimate + NADPH + H(+)</text>
        <dbReference type="Rhea" id="RHEA:17737"/>
        <dbReference type="ChEBI" id="CHEBI:15378"/>
        <dbReference type="ChEBI" id="CHEBI:16630"/>
        <dbReference type="ChEBI" id="CHEBI:36208"/>
        <dbReference type="ChEBI" id="CHEBI:57783"/>
        <dbReference type="ChEBI" id="CHEBI:58349"/>
        <dbReference type="EC" id="1.1.1.25"/>
    </reaction>
</comment>
<dbReference type="PANTHER" id="PTHR21089">
    <property type="entry name" value="SHIKIMATE DEHYDROGENASE"/>
    <property type="match status" value="1"/>
</dbReference>
<reference evidence="10 11" key="1">
    <citation type="submission" date="2014-12" db="EMBL/GenBank/DDBJ databases">
        <title>Draft genome sequences of 29 type strains of Enterococci.</title>
        <authorList>
            <person name="Zhong Z."/>
            <person name="Sun Z."/>
            <person name="Liu W."/>
            <person name="Zhang W."/>
            <person name="Zhang H."/>
        </authorList>
    </citation>
    <scope>NUCLEOTIDE SEQUENCE [LARGE SCALE GENOMIC DNA]</scope>
    <source>
        <strain evidence="10 11">DSM 15687</strain>
    </source>
</reference>
<dbReference type="STRING" id="150033.RV14_GL000105"/>
<evidence type="ECO:0000256" key="7">
    <source>
        <dbReference type="HAMAP-Rule" id="MF_00222"/>
    </source>
</evidence>
<protein>
    <recommendedName>
        <fullName evidence="2 7">Shikimate dehydrogenase (NADP(+))</fullName>
        <shortName evidence="7">SDH</shortName>
        <ecNumber evidence="2 7">1.1.1.25</ecNumber>
    </recommendedName>
</protein>
<evidence type="ECO:0000256" key="6">
    <source>
        <dbReference type="ARBA" id="ARBA00023141"/>
    </source>
</evidence>
<keyword evidence="5 7" id="KW-0560">Oxidoreductase</keyword>
<evidence type="ECO:0000313" key="11">
    <source>
        <dbReference type="Proteomes" id="UP000182152"/>
    </source>
</evidence>
<evidence type="ECO:0000259" key="9">
    <source>
        <dbReference type="Pfam" id="PF18317"/>
    </source>
</evidence>
<dbReference type="InterPro" id="IPR046346">
    <property type="entry name" value="Aminoacid_DH-like_N_sf"/>
</dbReference>
<keyword evidence="11" id="KW-1185">Reference proteome</keyword>
<sequence>MSFLRRSGFLFYQIGGKKMISGKTKLAGFFAAPASHSFSPIMHNTAFKLCGIDAVYLAFEVDCHHLKQALESIRVLDMLGGNFSMPNKIAVLDYLDELSPEAELIGAVNTVVHKNHQLIGYNTDGMGFIRAVKEVGQTVVNQKMIVLGGGGAAKAIIAQMALEGAKEVNVYKRKNTTFFLFKEYLAKVSEKTGCPIFLHDYANESQLVRDLKQADLLINATDIGMGKKEGCLPLSHASLLSSNLTVFDLIYSPSETQLLKEAKKLGIKGYNGLDMLIHQGAIAFELWTQKEMPIEEIRRCLGVYEENKDV</sequence>
<dbReference type="NCBIfam" id="TIGR00507">
    <property type="entry name" value="aroE"/>
    <property type="match status" value="1"/>
</dbReference>
<dbReference type="EC" id="1.1.1.25" evidence="2 7"/>
<feature type="binding site" evidence="7">
    <location>
        <position position="249"/>
    </location>
    <ligand>
        <name>NADP(+)</name>
        <dbReference type="ChEBI" id="CHEBI:58349"/>
    </ligand>
</feature>
<feature type="binding site" evidence="7">
    <location>
        <begin position="37"/>
        <end position="39"/>
    </location>
    <ligand>
        <name>shikimate</name>
        <dbReference type="ChEBI" id="CHEBI:36208"/>
    </ligand>
</feature>
<evidence type="ECO:0000259" key="8">
    <source>
        <dbReference type="Pfam" id="PF08501"/>
    </source>
</evidence>
<dbReference type="Proteomes" id="UP000182152">
    <property type="component" value="Unassembled WGS sequence"/>
</dbReference>
<dbReference type="Pfam" id="PF08501">
    <property type="entry name" value="Shikimate_dh_N"/>
    <property type="match status" value="1"/>
</dbReference>
<gene>
    <name evidence="7" type="primary">aroE</name>
    <name evidence="10" type="ORF">RV14_GL000105</name>
</gene>
<keyword evidence="6 7" id="KW-0057">Aromatic amino acid biosynthesis</keyword>
<comment type="subunit">
    <text evidence="7">Homodimer.</text>
</comment>
<dbReference type="GO" id="GO:0008652">
    <property type="term" value="P:amino acid biosynthetic process"/>
    <property type="evidence" value="ECO:0007669"/>
    <property type="project" value="UniProtKB-KW"/>
</dbReference>
<comment type="similarity">
    <text evidence="7">Belongs to the shikimate dehydrogenase family.</text>
</comment>
<comment type="caution">
    <text evidence="7">Lacks conserved residue(s) required for the propagation of feature annotation.</text>
</comment>
<feature type="binding site" evidence="7">
    <location>
        <position position="109"/>
    </location>
    <ligand>
        <name>shikimate</name>
        <dbReference type="ChEBI" id="CHEBI:36208"/>
    </ligand>
</feature>
<feature type="binding site" evidence="7">
    <location>
        <position position="124"/>
    </location>
    <ligand>
        <name>shikimate</name>
        <dbReference type="ChEBI" id="CHEBI:36208"/>
    </ligand>
</feature>
<feature type="binding site" evidence="7">
    <location>
        <begin position="148"/>
        <end position="152"/>
    </location>
    <ligand>
        <name>NADP(+)</name>
        <dbReference type="ChEBI" id="CHEBI:58349"/>
    </ligand>
</feature>
<feature type="active site" description="Proton acceptor" evidence="7">
    <location>
        <position position="88"/>
    </location>
</feature>